<protein>
    <submittedName>
        <fullName evidence="1">Uncharacterized protein</fullName>
    </submittedName>
</protein>
<keyword evidence="2" id="KW-1185">Reference proteome</keyword>
<dbReference type="EMBL" id="JADQTO010000041">
    <property type="protein sequence ID" value="MBG0568614.1"/>
    <property type="molecule type" value="Genomic_DNA"/>
</dbReference>
<comment type="caution">
    <text evidence="1">The sequence shown here is derived from an EMBL/GenBank/DDBJ whole genome shotgun (WGS) entry which is preliminary data.</text>
</comment>
<dbReference type="RefSeq" id="WP_196420382.1">
    <property type="nucleotide sequence ID" value="NZ_JADQTO010000041.1"/>
</dbReference>
<dbReference type="AlphaFoldDB" id="A0A931CEF8"/>
<sequence>MLVALGVRGTAAVGPFVPWQQMRHAVPAEAGELYVARDAAMEQRWDDVGYSLMEDGEGPFAMLYRPSPQRTVAIQLDEQPYERHGLRFDPYEATLIINPLLREWVEVAFSDGRLTATLSGPG</sequence>
<accession>A0A931CEF8</accession>
<proteinExistence type="predicted"/>
<reference evidence="1" key="1">
    <citation type="submission" date="2020-11" db="EMBL/GenBank/DDBJ databases">
        <title>Isolation and identification of active actinomycetes.</title>
        <authorList>
            <person name="Sun X."/>
        </authorList>
    </citation>
    <scope>NUCLEOTIDE SEQUENCE</scope>
    <source>
        <strain evidence="1">NEAU-A11</strain>
    </source>
</reference>
<name>A0A931CEF8_9ACTN</name>
<organism evidence="1 2">
    <name type="scientific">Actinoplanes aureus</name>
    <dbReference type="NCBI Taxonomy" id="2792083"/>
    <lineage>
        <taxon>Bacteria</taxon>
        <taxon>Bacillati</taxon>
        <taxon>Actinomycetota</taxon>
        <taxon>Actinomycetes</taxon>
        <taxon>Micromonosporales</taxon>
        <taxon>Micromonosporaceae</taxon>
        <taxon>Actinoplanes</taxon>
    </lineage>
</organism>
<evidence type="ECO:0000313" key="1">
    <source>
        <dbReference type="EMBL" id="MBG0568614.1"/>
    </source>
</evidence>
<gene>
    <name evidence="1" type="ORF">I4J89_45055</name>
</gene>
<dbReference type="Proteomes" id="UP000598146">
    <property type="component" value="Unassembled WGS sequence"/>
</dbReference>
<evidence type="ECO:0000313" key="2">
    <source>
        <dbReference type="Proteomes" id="UP000598146"/>
    </source>
</evidence>